<proteinExistence type="predicted"/>
<feature type="DNA-binding region" description="H-T-H motif" evidence="4">
    <location>
        <begin position="39"/>
        <end position="58"/>
    </location>
</feature>
<dbReference type="AlphaFoldDB" id="A0A3S9USS5"/>
<dbReference type="PANTHER" id="PTHR30055">
    <property type="entry name" value="HTH-TYPE TRANSCRIPTIONAL REGULATOR RUTR"/>
    <property type="match status" value="1"/>
</dbReference>
<evidence type="ECO:0000313" key="6">
    <source>
        <dbReference type="EMBL" id="AZS13375.1"/>
    </source>
</evidence>
<dbReference type="Proteomes" id="UP000270678">
    <property type="component" value="Chromosome"/>
</dbReference>
<dbReference type="InterPro" id="IPR036271">
    <property type="entry name" value="Tet_transcr_reg_TetR-rel_C_sf"/>
</dbReference>
<accession>A0A3S9USS5</accession>
<dbReference type="PRINTS" id="PR00455">
    <property type="entry name" value="HTHTETR"/>
</dbReference>
<keyword evidence="7" id="KW-1185">Reference proteome</keyword>
<sequence>MDPKTRHRNELQRGKQSRIQLVIEAAEEVFKERGIDQTTMQNIADRACVGVATVFRFFPKKEKLVVAVATRNLETVLHTFHTIAEMKVSCYEKISLLFDDFITLLNSDDSSNVKLLENFESYAAYYKEPIEDIDIFNKIYRQISDVFSTIIQQGMEDGSIRNDIPVDKVLTTVINTFGNFARKLSLQKNILTVEPDLDPKEQLLILKDILLSYLKG</sequence>
<evidence type="ECO:0000256" key="3">
    <source>
        <dbReference type="ARBA" id="ARBA00023163"/>
    </source>
</evidence>
<dbReference type="OrthoDB" id="2388018at2"/>
<dbReference type="PANTHER" id="PTHR30055:SF234">
    <property type="entry name" value="HTH-TYPE TRANSCRIPTIONAL REGULATOR BETI"/>
    <property type="match status" value="1"/>
</dbReference>
<keyword evidence="3" id="KW-0804">Transcription</keyword>
<dbReference type="GO" id="GO:0000976">
    <property type="term" value="F:transcription cis-regulatory region binding"/>
    <property type="evidence" value="ECO:0007669"/>
    <property type="project" value="TreeGrafter"/>
</dbReference>
<gene>
    <name evidence="6" type="ORF">EI981_02060</name>
</gene>
<keyword evidence="2 4" id="KW-0238">DNA-binding</keyword>
<dbReference type="GO" id="GO:0003700">
    <property type="term" value="F:DNA-binding transcription factor activity"/>
    <property type="evidence" value="ECO:0007669"/>
    <property type="project" value="TreeGrafter"/>
</dbReference>
<dbReference type="PROSITE" id="PS50977">
    <property type="entry name" value="HTH_TETR_2"/>
    <property type="match status" value="1"/>
</dbReference>
<evidence type="ECO:0000256" key="1">
    <source>
        <dbReference type="ARBA" id="ARBA00023015"/>
    </source>
</evidence>
<protein>
    <submittedName>
        <fullName evidence="6">TetR/AcrR family transcriptional regulator</fullName>
    </submittedName>
</protein>
<evidence type="ECO:0000256" key="4">
    <source>
        <dbReference type="PROSITE-ProRule" id="PRU00335"/>
    </source>
</evidence>
<dbReference type="Pfam" id="PF00440">
    <property type="entry name" value="TetR_N"/>
    <property type="match status" value="1"/>
</dbReference>
<evidence type="ECO:0000256" key="2">
    <source>
        <dbReference type="ARBA" id="ARBA00023125"/>
    </source>
</evidence>
<name>A0A3S9USS5_9BACL</name>
<dbReference type="InterPro" id="IPR023772">
    <property type="entry name" value="DNA-bd_HTH_TetR-type_CS"/>
</dbReference>
<dbReference type="EMBL" id="CP034346">
    <property type="protein sequence ID" value="AZS13375.1"/>
    <property type="molecule type" value="Genomic_DNA"/>
</dbReference>
<dbReference type="InterPro" id="IPR001647">
    <property type="entry name" value="HTH_TetR"/>
</dbReference>
<feature type="domain" description="HTH tetR-type" evidence="5">
    <location>
        <begin position="16"/>
        <end position="76"/>
    </location>
</feature>
<reference evidence="7" key="1">
    <citation type="submission" date="2018-12" db="EMBL/GenBank/DDBJ databases">
        <title>Complete genome sequence of Paenibacillus sp. MBLB1234.</title>
        <authorList>
            <person name="Nam Y.-D."/>
            <person name="Kang J."/>
            <person name="Chung W.-H."/>
            <person name="Park Y.S."/>
        </authorList>
    </citation>
    <scope>NUCLEOTIDE SEQUENCE [LARGE SCALE GENOMIC DNA]</scope>
    <source>
        <strain evidence="7">MBLB1234</strain>
    </source>
</reference>
<keyword evidence="1" id="KW-0805">Transcription regulation</keyword>
<dbReference type="InterPro" id="IPR050109">
    <property type="entry name" value="HTH-type_TetR-like_transc_reg"/>
</dbReference>
<dbReference type="Gene3D" id="1.10.357.10">
    <property type="entry name" value="Tetracycline Repressor, domain 2"/>
    <property type="match status" value="1"/>
</dbReference>
<dbReference type="SUPFAM" id="SSF46689">
    <property type="entry name" value="Homeodomain-like"/>
    <property type="match status" value="1"/>
</dbReference>
<evidence type="ECO:0000313" key="7">
    <source>
        <dbReference type="Proteomes" id="UP000270678"/>
    </source>
</evidence>
<dbReference type="PROSITE" id="PS01081">
    <property type="entry name" value="HTH_TETR_1"/>
    <property type="match status" value="1"/>
</dbReference>
<dbReference type="RefSeq" id="WP_126994988.1">
    <property type="nucleotide sequence ID" value="NZ_CP034346.1"/>
</dbReference>
<evidence type="ECO:0000259" key="5">
    <source>
        <dbReference type="PROSITE" id="PS50977"/>
    </source>
</evidence>
<dbReference type="KEGG" id="plut:EI981_02060"/>
<dbReference type="SUPFAM" id="SSF48498">
    <property type="entry name" value="Tetracyclin repressor-like, C-terminal domain"/>
    <property type="match status" value="1"/>
</dbReference>
<dbReference type="InterPro" id="IPR009057">
    <property type="entry name" value="Homeodomain-like_sf"/>
</dbReference>
<organism evidence="6 7">
    <name type="scientific">Paenibacillus lutimineralis</name>
    <dbReference type="NCBI Taxonomy" id="2707005"/>
    <lineage>
        <taxon>Bacteria</taxon>
        <taxon>Bacillati</taxon>
        <taxon>Bacillota</taxon>
        <taxon>Bacilli</taxon>
        <taxon>Bacillales</taxon>
        <taxon>Paenibacillaceae</taxon>
        <taxon>Paenibacillus</taxon>
    </lineage>
</organism>